<feature type="transmembrane region" description="Helical" evidence="1">
    <location>
        <begin position="368"/>
        <end position="396"/>
    </location>
</feature>
<dbReference type="Gene3D" id="3.30.70.1320">
    <property type="entry name" value="Multidrug efflux transporter AcrB pore domain like"/>
    <property type="match status" value="2"/>
</dbReference>
<dbReference type="Gene3D" id="1.20.1640.10">
    <property type="entry name" value="Multidrug efflux transporter AcrB transmembrane domain"/>
    <property type="match status" value="4"/>
</dbReference>
<name>A0A955LHH8_UNCKA</name>
<feature type="transmembrane region" description="Helical" evidence="1">
    <location>
        <begin position="303"/>
        <end position="321"/>
    </location>
</feature>
<feature type="transmembrane region" description="Helical" evidence="1">
    <location>
        <begin position="327"/>
        <end position="347"/>
    </location>
</feature>
<dbReference type="Proteomes" id="UP000701698">
    <property type="component" value="Unassembled WGS sequence"/>
</dbReference>
<feature type="transmembrane region" description="Helical" evidence="1">
    <location>
        <begin position="777"/>
        <end position="802"/>
    </location>
</feature>
<protein>
    <submittedName>
        <fullName evidence="2">Efflux RND transporter permease subunit</fullName>
    </submittedName>
</protein>
<dbReference type="PANTHER" id="PTHR32063">
    <property type="match status" value="1"/>
</dbReference>
<feature type="transmembrane region" description="Helical" evidence="1">
    <location>
        <begin position="726"/>
        <end position="757"/>
    </location>
</feature>
<feature type="transmembrane region" description="Helical" evidence="1">
    <location>
        <begin position="854"/>
        <end position="875"/>
    </location>
</feature>
<proteinExistence type="predicted"/>
<keyword evidence="1" id="KW-0472">Membrane</keyword>
<keyword evidence="1" id="KW-0812">Transmembrane</keyword>
<dbReference type="InterPro" id="IPR001036">
    <property type="entry name" value="Acrflvin-R"/>
</dbReference>
<feature type="transmembrane region" description="Helical" evidence="1">
    <location>
        <begin position="477"/>
        <end position="497"/>
    </location>
</feature>
<sequence length="892" mass="98280">MKHILARFSSYFIHKYRVTILLIISILALGTYTYTTLLNREGFPPIDVPIVFIQTPYFVNDIDQVNSDVTEPIESILKDIPEIETTSSTTTANVSIVIAQLRQDSIADDEREKIANKMKQELTLPEGVSPQVQTVNAGSIDGENDMVFFITDGNDVLKLQNTASEIAQKVSELPEVGTATIVKSIETQTNPITGEDITLQTSFRKVGINESGSLQFHNAIAVGVKKKDTTISTLDLSDAVREKVSIVTEDEAYKNVHVYYGGDFAETLKEQISNLESNALSGLISVLIVLLLFLNFRSALSTSFFIPIVMAATFICLYLVGYSLNTIVLFSLILILGLFVDDAIVVVEAIDYQKKHGAKGIEAVQNAVATIGIADISGTVTTVLVFAPLLFITGILGEFIRLIPITVIIALILSVIVALSIIPFITSIFLLNSTIEKISSLRLFSIINYPFDMFSKFIALIGRIVAKIVELYLRSNILTLLVIAFSIVAIGYGANFAGKLDFSIFPQPKDTNEISMVINYPPASTIDEAQTYTENIETQLKVAQNYIESIYYFEGSNRSATAQINLTDLNSRSKSAQEIIQDLEAATKSIDTDNLDVTFDLISAGPPPSEYQFYAQIYDDDEETLQEAANEVTSFLNNKEISDSVYVTEVAPISFDTITRRDGSRYIEIKAKTSDPTNTNYVLTLEDQVTTFFTGEKLRSMGLAEDALTFDLGQESENLESFNSTIFALIAALVIMYILLVVQFDSFLLPLLILIAIPLSFPGLFPGLYLTNNALSFFVMLGITGLVGIVVNNSIMLIDYASQRKESGENAREAIAHATQVRFRPIITTSTTTIAGLIPLALTDPFWEPLSFSIIFGLISSSILVLLTLPAYYIVFEGIRTLRTSLWAKISH</sequence>
<dbReference type="AlphaFoldDB" id="A0A955LHH8"/>
<dbReference type="SUPFAM" id="SSF82693">
    <property type="entry name" value="Multidrug efflux transporter AcrB pore domain, PN1, PN2, PC1 and PC2 subdomains"/>
    <property type="match status" value="2"/>
</dbReference>
<accession>A0A955LHH8</accession>
<dbReference type="GO" id="GO:0005886">
    <property type="term" value="C:plasma membrane"/>
    <property type="evidence" value="ECO:0007669"/>
    <property type="project" value="TreeGrafter"/>
</dbReference>
<dbReference type="Gene3D" id="3.30.70.1430">
    <property type="entry name" value="Multidrug efflux transporter AcrB pore domain"/>
    <property type="match status" value="2"/>
</dbReference>
<reference evidence="2" key="2">
    <citation type="journal article" date="2021" name="Microbiome">
        <title>Successional dynamics and alternative stable states in a saline activated sludge microbial community over 9 years.</title>
        <authorList>
            <person name="Wang Y."/>
            <person name="Ye J."/>
            <person name="Ju F."/>
            <person name="Liu L."/>
            <person name="Boyd J.A."/>
            <person name="Deng Y."/>
            <person name="Parks D.H."/>
            <person name="Jiang X."/>
            <person name="Yin X."/>
            <person name="Woodcroft B.J."/>
            <person name="Tyson G.W."/>
            <person name="Hugenholtz P."/>
            <person name="Polz M.F."/>
            <person name="Zhang T."/>
        </authorList>
    </citation>
    <scope>NUCLEOTIDE SEQUENCE</scope>
    <source>
        <strain evidence="2">HKST-UBA01</strain>
    </source>
</reference>
<evidence type="ECO:0000313" key="2">
    <source>
        <dbReference type="EMBL" id="MCA9390333.1"/>
    </source>
</evidence>
<dbReference type="SUPFAM" id="SSF82866">
    <property type="entry name" value="Multidrug efflux transporter AcrB transmembrane domain"/>
    <property type="match status" value="2"/>
</dbReference>
<keyword evidence="1" id="KW-1133">Transmembrane helix</keyword>
<reference evidence="2" key="1">
    <citation type="submission" date="2020-04" db="EMBL/GenBank/DDBJ databases">
        <authorList>
            <person name="Zhang T."/>
        </authorList>
    </citation>
    <scope>NUCLEOTIDE SEQUENCE</scope>
    <source>
        <strain evidence="2">HKST-UBA01</strain>
    </source>
</reference>
<dbReference type="Pfam" id="PF00873">
    <property type="entry name" value="ACR_tran"/>
    <property type="match status" value="3"/>
</dbReference>
<dbReference type="GO" id="GO:0042910">
    <property type="term" value="F:xenobiotic transmembrane transporter activity"/>
    <property type="evidence" value="ECO:0007669"/>
    <property type="project" value="TreeGrafter"/>
</dbReference>
<dbReference type="EMBL" id="JAGQKX010000070">
    <property type="protein sequence ID" value="MCA9390333.1"/>
    <property type="molecule type" value="Genomic_DNA"/>
</dbReference>
<feature type="transmembrane region" description="Helical" evidence="1">
    <location>
        <begin position="443"/>
        <end position="465"/>
    </location>
</feature>
<organism evidence="2 3">
    <name type="scientific">candidate division WWE3 bacterium</name>
    <dbReference type="NCBI Taxonomy" id="2053526"/>
    <lineage>
        <taxon>Bacteria</taxon>
        <taxon>Katanobacteria</taxon>
    </lineage>
</organism>
<gene>
    <name evidence="2" type="ORF">KC571_02910</name>
</gene>
<evidence type="ECO:0000313" key="3">
    <source>
        <dbReference type="Proteomes" id="UP000701698"/>
    </source>
</evidence>
<feature type="transmembrane region" description="Helical" evidence="1">
    <location>
        <begin position="823"/>
        <end position="842"/>
    </location>
</feature>
<comment type="caution">
    <text evidence="2">The sequence shown here is derived from an EMBL/GenBank/DDBJ whole genome shotgun (WGS) entry which is preliminary data.</text>
</comment>
<evidence type="ECO:0000256" key="1">
    <source>
        <dbReference type="SAM" id="Phobius"/>
    </source>
</evidence>
<feature type="transmembrane region" description="Helical" evidence="1">
    <location>
        <begin position="402"/>
        <end position="431"/>
    </location>
</feature>
<dbReference type="PANTHER" id="PTHR32063:SF0">
    <property type="entry name" value="SWARMING MOTILITY PROTEIN SWRC"/>
    <property type="match status" value="1"/>
</dbReference>
<dbReference type="Gene3D" id="3.30.70.1440">
    <property type="entry name" value="Multidrug efflux transporter AcrB pore domain"/>
    <property type="match status" value="1"/>
</dbReference>